<dbReference type="AlphaFoldDB" id="A0A9X4R2I2"/>
<accession>A0A9X4R2I2</accession>
<dbReference type="InterPro" id="IPR014044">
    <property type="entry name" value="CAP_dom"/>
</dbReference>
<keyword evidence="1" id="KW-0812">Transmembrane</keyword>
<keyword evidence="1" id="KW-0472">Membrane</keyword>
<evidence type="ECO:0000313" key="5">
    <source>
        <dbReference type="Proteomes" id="UP001152302"/>
    </source>
</evidence>
<dbReference type="RefSeq" id="WP_277580627.1">
    <property type="nucleotide sequence ID" value="NZ_JAMBPV010000002.1"/>
</dbReference>
<dbReference type="Pfam" id="PF00188">
    <property type="entry name" value="CAP"/>
    <property type="match status" value="1"/>
</dbReference>
<evidence type="ECO:0000259" key="3">
    <source>
        <dbReference type="Pfam" id="PF14504"/>
    </source>
</evidence>
<protein>
    <submittedName>
        <fullName evidence="4">CAP domain-containing protein</fullName>
    </submittedName>
</protein>
<keyword evidence="1" id="KW-1133">Transmembrane helix</keyword>
<proteinExistence type="predicted"/>
<evidence type="ECO:0000313" key="4">
    <source>
        <dbReference type="EMBL" id="MDG0858538.1"/>
    </source>
</evidence>
<feature type="domain" description="SCP" evidence="2">
    <location>
        <begin position="224"/>
        <end position="340"/>
    </location>
</feature>
<dbReference type="InterPro" id="IPR029410">
    <property type="entry name" value="CAP_assoc"/>
</dbReference>
<dbReference type="PANTHER" id="PTHR31157">
    <property type="entry name" value="SCP DOMAIN-CONTAINING PROTEIN"/>
    <property type="match status" value="1"/>
</dbReference>
<organism evidence="4 5">
    <name type="scientific">Staphylococcus equorum</name>
    <dbReference type="NCBI Taxonomy" id="246432"/>
    <lineage>
        <taxon>Bacteria</taxon>
        <taxon>Bacillati</taxon>
        <taxon>Bacillota</taxon>
        <taxon>Bacilli</taxon>
        <taxon>Bacillales</taxon>
        <taxon>Staphylococcaceae</taxon>
        <taxon>Staphylococcus</taxon>
    </lineage>
</organism>
<reference evidence="4" key="1">
    <citation type="submission" date="2022-05" db="EMBL/GenBank/DDBJ databases">
        <title>Comparative genomics of Staphylococcus equorum isolates.</title>
        <authorList>
            <person name="Luelf R.H."/>
        </authorList>
    </citation>
    <scope>NUCLEOTIDE SEQUENCE</scope>
    <source>
        <strain evidence="4">TMW 2.2343</strain>
    </source>
</reference>
<dbReference type="InterPro" id="IPR035940">
    <property type="entry name" value="CAP_sf"/>
</dbReference>
<sequence length="342" mass="39132">MYKIRKILLYIVVLLIIVLVVPIKETTPMTSLQQQFKSKVDGWTSESEQSTSDDALKVPSEQEFAVNNIQMNMTKDEVDKKLGDAQRVTSNEYGTNWHTYYSGDYRSFVMVSYIDDKVNALYSNQNVISSKSKIKYGSPKEVVRDRLGEPITEKEKGHVKFDVQDDEFDNFHDNQIYTTAFYDKHENNNLTALLQVSEKMENRLQQQYGAPSEGLAQSFELQNFDLVNAERVQRDLASLNYSSSISDTARKHSVDMAEHDYFDHDNLSGDSPFDRLEADGHDFNAAGENLAYGQTSSIYAHQGLMNSLGHRKNILKKEFKTLGVGVDFNEDRQPYWTENYSG</sequence>
<dbReference type="SUPFAM" id="SSF55797">
    <property type="entry name" value="PR-1-like"/>
    <property type="match status" value="1"/>
</dbReference>
<comment type="caution">
    <text evidence="4">The sequence shown here is derived from an EMBL/GenBank/DDBJ whole genome shotgun (WGS) entry which is preliminary data.</text>
</comment>
<dbReference type="Pfam" id="PF14504">
    <property type="entry name" value="CAP_assoc_N"/>
    <property type="match status" value="1"/>
</dbReference>
<feature type="domain" description="CAP-associated" evidence="3">
    <location>
        <begin position="71"/>
        <end position="206"/>
    </location>
</feature>
<gene>
    <name evidence="4" type="ORF">M4L21_04280</name>
</gene>
<name>A0A9X4R2I2_9STAP</name>
<dbReference type="Proteomes" id="UP001152302">
    <property type="component" value="Unassembled WGS sequence"/>
</dbReference>
<feature type="transmembrane region" description="Helical" evidence="1">
    <location>
        <begin position="7"/>
        <end position="23"/>
    </location>
</feature>
<dbReference type="PANTHER" id="PTHR31157:SF1">
    <property type="entry name" value="SCP DOMAIN-CONTAINING PROTEIN"/>
    <property type="match status" value="1"/>
</dbReference>
<evidence type="ECO:0000256" key="1">
    <source>
        <dbReference type="SAM" id="Phobius"/>
    </source>
</evidence>
<dbReference type="Gene3D" id="3.40.33.10">
    <property type="entry name" value="CAP"/>
    <property type="match status" value="1"/>
</dbReference>
<dbReference type="EMBL" id="JAMBPX010000002">
    <property type="protein sequence ID" value="MDG0858538.1"/>
    <property type="molecule type" value="Genomic_DNA"/>
</dbReference>
<evidence type="ECO:0000259" key="2">
    <source>
        <dbReference type="Pfam" id="PF00188"/>
    </source>
</evidence>
<dbReference type="CDD" id="cd05379">
    <property type="entry name" value="CAP_bacterial"/>
    <property type="match status" value="1"/>
</dbReference>